<accession>A0A2N7VED6</accession>
<dbReference type="InterPro" id="IPR035992">
    <property type="entry name" value="Ricin_B-like_lectins"/>
</dbReference>
<dbReference type="Gene3D" id="2.80.10.50">
    <property type="match status" value="1"/>
</dbReference>
<dbReference type="RefSeq" id="WP_102612960.1">
    <property type="nucleotide sequence ID" value="NZ_CADIKD010000039.1"/>
</dbReference>
<dbReference type="Proteomes" id="UP000235347">
    <property type="component" value="Unassembled WGS sequence"/>
</dbReference>
<dbReference type="PROSITE" id="PS50231">
    <property type="entry name" value="RICIN_B_LECTIN"/>
    <property type="match status" value="1"/>
</dbReference>
<sequence length="146" mass="16138">MAIFTLEYKQDTRYAMGVTDQITGGSVVLKEKKTTPGRFLLWDLDFDTGAIKLVASNNTLAIDTQGQRISAETPAVLNAYDRNAASQKWDFISKPNFILSVSNPSLCLDNKGRSITDGNTVWLYPFNGSLAQEWALVPLSNFKLAD</sequence>
<reference evidence="2 3" key="1">
    <citation type="submission" date="2018-01" db="EMBL/GenBank/DDBJ databases">
        <title>Whole genome analyses suggest that Burkholderia sensu lato contains two further novel genera in the rhizoxinica-symbiotica group Mycetohabitans gen. nov., and Trinickia gen. nov.: implications for the evolution of diazotrophy and nodulation in the Burkholderiaceae.</title>
        <authorList>
            <person name="Estrada-de los Santos P."/>
            <person name="Palmer M."/>
            <person name="Chavez-Ramirez B."/>
            <person name="Beukes C."/>
            <person name="Steenkamp E.T."/>
            <person name="Hirsch A.M."/>
            <person name="Manyaka P."/>
            <person name="Maluk M."/>
            <person name="Lafos M."/>
            <person name="Crook M."/>
            <person name="Gross E."/>
            <person name="Simon M.F."/>
            <person name="Bueno dos Reis Junior F."/>
            <person name="Poole P.S."/>
            <person name="Venter S.N."/>
            <person name="James E.K."/>
        </authorList>
    </citation>
    <scope>NUCLEOTIDE SEQUENCE [LARGE SCALE GENOMIC DNA]</scope>
    <source>
        <strain evidence="2 3">GP25-8</strain>
    </source>
</reference>
<dbReference type="Pfam" id="PF00652">
    <property type="entry name" value="Ricin_B_lectin"/>
    <property type="match status" value="1"/>
</dbReference>
<keyword evidence="3" id="KW-1185">Reference proteome</keyword>
<name>A0A2N7VED6_9BURK</name>
<comment type="caution">
    <text evidence="2">The sequence shown here is derived from an EMBL/GenBank/DDBJ whole genome shotgun (WGS) entry which is preliminary data.</text>
</comment>
<dbReference type="EMBL" id="PNYB01000047">
    <property type="protein sequence ID" value="PMS15519.1"/>
    <property type="molecule type" value="Genomic_DNA"/>
</dbReference>
<dbReference type="SUPFAM" id="SSF50370">
    <property type="entry name" value="Ricin B-like lectins"/>
    <property type="match status" value="1"/>
</dbReference>
<organism evidence="2 3">
    <name type="scientific">Trinickia soli</name>
    <dbReference type="NCBI Taxonomy" id="380675"/>
    <lineage>
        <taxon>Bacteria</taxon>
        <taxon>Pseudomonadati</taxon>
        <taxon>Pseudomonadota</taxon>
        <taxon>Betaproteobacteria</taxon>
        <taxon>Burkholderiales</taxon>
        <taxon>Burkholderiaceae</taxon>
        <taxon>Trinickia</taxon>
    </lineage>
</organism>
<feature type="domain" description="Ricin B lectin" evidence="1">
    <location>
        <begin position="23"/>
        <end position="134"/>
    </location>
</feature>
<proteinExistence type="predicted"/>
<dbReference type="InterPro" id="IPR000772">
    <property type="entry name" value="Ricin_B_lectin"/>
</dbReference>
<evidence type="ECO:0000313" key="2">
    <source>
        <dbReference type="EMBL" id="PMS15519.1"/>
    </source>
</evidence>
<dbReference type="AlphaFoldDB" id="A0A2N7VED6"/>
<evidence type="ECO:0000259" key="1">
    <source>
        <dbReference type="Pfam" id="PF00652"/>
    </source>
</evidence>
<protein>
    <recommendedName>
        <fullName evidence="1">Ricin B lectin domain-containing protein</fullName>
    </recommendedName>
</protein>
<gene>
    <name evidence="2" type="ORF">C0Z19_27365</name>
</gene>
<evidence type="ECO:0000313" key="3">
    <source>
        <dbReference type="Proteomes" id="UP000235347"/>
    </source>
</evidence>
<dbReference type="CDD" id="cd00161">
    <property type="entry name" value="beta-trefoil_Ricin-like"/>
    <property type="match status" value="1"/>
</dbReference>